<dbReference type="InterPro" id="IPR011990">
    <property type="entry name" value="TPR-like_helical_dom_sf"/>
</dbReference>
<dbReference type="SMART" id="SM00028">
    <property type="entry name" value="TPR"/>
    <property type="match status" value="6"/>
</dbReference>
<organism evidence="5 6">
    <name type="scientific">Adineta steineri</name>
    <dbReference type="NCBI Taxonomy" id="433720"/>
    <lineage>
        <taxon>Eukaryota</taxon>
        <taxon>Metazoa</taxon>
        <taxon>Spiralia</taxon>
        <taxon>Gnathifera</taxon>
        <taxon>Rotifera</taxon>
        <taxon>Eurotatoria</taxon>
        <taxon>Bdelloidea</taxon>
        <taxon>Adinetida</taxon>
        <taxon>Adinetidae</taxon>
        <taxon>Adineta</taxon>
    </lineage>
</organism>
<dbReference type="SUPFAM" id="SSF56399">
    <property type="entry name" value="ADP-ribosylation"/>
    <property type="match status" value="1"/>
</dbReference>
<gene>
    <name evidence="5" type="ORF">IZO911_LOCUS22085</name>
</gene>
<dbReference type="Pfam" id="PF13424">
    <property type="entry name" value="TPR_12"/>
    <property type="match status" value="2"/>
</dbReference>
<feature type="repeat" description="TPR" evidence="3">
    <location>
        <begin position="463"/>
        <end position="496"/>
    </location>
</feature>
<dbReference type="Gene3D" id="1.25.40.10">
    <property type="entry name" value="Tetratricopeptide repeat domain"/>
    <property type="match status" value="2"/>
</dbReference>
<keyword evidence="2 3" id="KW-0802">TPR repeat</keyword>
<dbReference type="AlphaFoldDB" id="A0A814MVG9"/>
<dbReference type="Proteomes" id="UP000663860">
    <property type="component" value="Unassembled WGS sequence"/>
</dbReference>
<evidence type="ECO:0000313" key="5">
    <source>
        <dbReference type="EMBL" id="CAF1083338.1"/>
    </source>
</evidence>
<accession>A0A814MVG9</accession>
<dbReference type="SUPFAM" id="SSF48452">
    <property type="entry name" value="TPR-like"/>
    <property type="match status" value="2"/>
</dbReference>
<evidence type="ECO:0000256" key="2">
    <source>
        <dbReference type="ARBA" id="ARBA00022803"/>
    </source>
</evidence>
<keyword evidence="1" id="KW-0677">Repeat</keyword>
<sequence length="643" mass="76313">MANASVIDEINLEDYILIWLDISSNIQQSFRTLINHFKIFEDINQCEKYIQSLSIDDRIIIVVNDCNDQELINHIHQFRQVYSIYIYSKTNQQWIKQFPKIKGIEPELNELLARIHKDHETLSINIFQTNISDEFSTTGLNGQFLYFQLLIYVLLRLKSNLQDNKNEFILFCENEYKDNINELRIIDEFKENYSSKKAIWWYTRESFLYKILNKALRIQNIDLLFHFRFFIHDIEKQLRLNQCTSFIRVYRSQLISKYEFDLLKNSIGQYISMNSFISTSLNREQALSFLHPTNNDFQQILFEINADPSLDNIQPFSNITHLSYFSNEEEILFMLGSIFRIINIDRDKKKKNIWVVQMNLCSNNESNLKSIFEHMKKQYGDGQTNLLSFGKILWTMGKYNDAEKYFFRLLNELPNDHEYISYCYRALGNVADDKGDYDTSLKWHLKAIDQMTKTSKINNSLLGESYNSIGCVYDAKGEYEHALEFYKKAYRIWKEIYGEDHLNIAVCLNNIACIYAERKQYSKALQYYQNVLTIRQKHLPTNHSDIGASYNNIGEIYRCLGEYDLALKYLNLSIEIYHLTLPLQHPDQAEVLMNIGLVYQNQNNKNQALDYYEKASKIYHKIYLPTHSYVRKIDELIENIRSL</sequence>
<dbReference type="PROSITE" id="PS50005">
    <property type="entry name" value="TPR"/>
    <property type="match status" value="4"/>
</dbReference>
<dbReference type="PROSITE" id="PS51996">
    <property type="entry name" value="TR_MART"/>
    <property type="match status" value="1"/>
</dbReference>
<dbReference type="PANTHER" id="PTHR45641:SF19">
    <property type="entry name" value="NEPHROCYSTIN-3"/>
    <property type="match status" value="1"/>
</dbReference>
<dbReference type="InterPro" id="IPR003540">
    <property type="entry name" value="ADP-ribosyltransferase"/>
</dbReference>
<dbReference type="PANTHER" id="PTHR45641">
    <property type="entry name" value="TETRATRICOPEPTIDE REPEAT PROTEIN (AFU_ORTHOLOGUE AFUA_6G03870)"/>
    <property type="match status" value="1"/>
</dbReference>
<feature type="repeat" description="TPR" evidence="3">
    <location>
        <begin position="505"/>
        <end position="538"/>
    </location>
</feature>
<evidence type="ECO:0000256" key="3">
    <source>
        <dbReference type="PROSITE-ProRule" id="PRU00339"/>
    </source>
</evidence>
<dbReference type="InterPro" id="IPR019734">
    <property type="entry name" value="TPR_rpt"/>
</dbReference>
<dbReference type="Gene3D" id="3.90.176.10">
    <property type="entry name" value="Toxin ADP-ribosyltransferase, Chain A, domain 1"/>
    <property type="match status" value="1"/>
</dbReference>
<feature type="repeat" description="TPR" evidence="3">
    <location>
        <begin position="383"/>
        <end position="416"/>
    </location>
</feature>
<reference evidence="5" key="1">
    <citation type="submission" date="2021-02" db="EMBL/GenBank/DDBJ databases">
        <authorList>
            <person name="Nowell W R."/>
        </authorList>
    </citation>
    <scope>NUCLEOTIDE SEQUENCE</scope>
</reference>
<dbReference type="Pfam" id="PF03496">
    <property type="entry name" value="ADPrib_exo_Tox"/>
    <property type="match status" value="1"/>
</dbReference>
<name>A0A814MVG9_9BILA</name>
<evidence type="ECO:0000256" key="1">
    <source>
        <dbReference type="ARBA" id="ARBA00022737"/>
    </source>
</evidence>
<evidence type="ECO:0000259" key="4">
    <source>
        <dbReference type="Pfam" id="PF03496"/>
    </source>
</evidence>
<evidence type="ECO:0000313" key="6">
    <source>
        <dbReference type="Proteomes" id="UP000663860"/>
    </source>
</evidence>
<feature type="repeat" description="TPR" evidence="3">
    <location>
        <begin position="589"/>
        <end position="622"/>
    </location>
</feature>
<protein>
    <recommendedName>
        <fullName evidence="4">ADP ribosyltransferase domain-containing protein</fullName>
    </recommendedName>
</protein>
<feature type="domain" description="ADP ribosyltransferase" evidence="4">
    <location>
        <begin position="183"/>
        <end position="355"/>
    </location>
</feature>
<dbReference type="GO" id="GO:0005576">
    <property type="term" value="C:extracellular region"/>
    <property type="evidence" value="ECO:0007669"/>
    <property type="project" value="InterPro"/>
</dbReference>
<dbReference type="EMBL" id="CAJNOE010000243">
    <property type="protein sequence ID" value="CAF1083338.1"/>
    <property type="molecule type" value="Genomic_DNA"/>
</dbReference>
<proteinExistence type="predicted"/>
<comment type="caution">
    <text evidence="5">The sequence shown here is derived from an EMBL/GenBank/DDBJ whole genome shotgun (WGS) entry which is preliminary data.</text>
</comment>